<keyword evidence="6" id="KW-1185">Reference proteome</keyword>
<dbReference type="Gene3D" id="1.10.10.10">
    <property type="entry name" value="Winged helix-like DNA-binding domain superfamily/Winged helix DNA-binding domain"/>
    <property type="match status" value="1"/>
</dbReference>
<evidence type="ECO:0000256" key="3">
    <source>
        <dbReference type="ARBA" id="ARBA00023163"/>
    </source>
</evidence>
<organism evidence="5 6">
    <name type="scientific">Massilia antarctica</name>
    <dbReference type="NCBI Taxonomy" id="2765360"/>
    <lineage>
        <taxon>Bacteria</taxon>
        <taxon>Pseudomonadati</taxon>
        <taxon>Pseudomonadota</taxon>
        <taxon>Betaproteobacteria</taxon>
        <taxon>Burkholderiales</taxon>
        <taxon>Oxalobacteraceae</taxon>
        <taxon>Telluria group</taxon>
        <taxon>Massilia</taxon>
    </lineage>
</organism>
<keyword evidence="1" id="KW-0805">Transcription regulation</keyword>
<proteinExistence type="predicted"/>
<dbReference type="InterPro" id="IPR011991">
    <property type="entry name" value="ArsR-like_HTH"/>
</dbReference>
<dbReference type="EMBL" id="CP065053">
    <property type="protein sequence ID" value="QPI52582.1"/>
    <property type="molecule type" value="Genomic_DNA"/>
</dbReference>
<dbReference type="PROSITE" id="PS50987">
    <property type="entry name" value="HTH_ARSR_2"/>
    <property type="match status" value="1"/>
</dbReference>
<dbReference type="SUPFAM" id="SSF46785">
    <property type="entry name" value="Winged helix' DNA-binding domain"/>
    <property type="match status" value="1"/>
</dbReference>
<evidence type="ECO:0000313" key="6">
    <source>
        <dbReference type="Proteomes" id="UP000662888"/>
    </source>
</evidence>
<evidence type="ECO:0000256" key="2">
    <source>
        <dbReference type="ARBA" id="ARBA00023125"/>
    </source>
</evidence>
<dbReference type="SMART" id="SM00418">
    <property type="entry name" value="HTH_ARSR"/>
    <property type="match status" value="1"/>
</dbReference>
<feature type="domain" description="HTH arsR-type" evidence="4">
    <location>
        <begin position="12"/>
        <end position="106"/>
    </location>
</feature>
<accession>A0AA48WJ25</accession>
<dbReference type="NCBIfam" id="NF033788">
    <property type="entry name" value="HTH_metalloreg"/>
    <property type="match status" value="1"/>
</dbReference>
<dbReference type="CDD" id="cd00090">
    <property type="entry name" value="HTH_ARSR"/>
    <property type="match status" value="1"/>
</dbReference>
<evidence type="ECO:0000256" key="1">
    <source>
        <dbReference type="ARBA" id="ARBA00023015"/>
    </source>
</evidence>
<dbReference type="InterPro" id="IPR036390">
    <property type="entry name" value="WH_DNA-bd_sf"/>
</dbReference>
<dbReference type="InterPro" id="IPR051011">
    <property type="entry name" value="Metal_resp_trans_reg"/>
</dbReference>
<evidence type="ECO:0000259" key="4">
    <source>
        <dbReference type="PROSITE" id="PS50987"/>
    </source>
</evidence>
<reference evidence="5 6" key="1">
    <citation type="submission" date="2020-11" db="EMBL/GenBank/DDBJ databases">
        <authorList>
            <person name="Sun Q."/>
        </authorList>
    </citation>
    <scope>NUCLEOTIDE SEQUENCE [LARGE SCALE GENOMIC DNA]</scope>
    <source>
        <strain evidence="5 6">P8398</strain>
    </source>
</reference>
<protein>
    <submittedName>
        <fullName evidence="5">Helix-turn-helix transcriptional regulator</fullName>
    </submittedName>
</protein>
<name>A0AA48WJ25_9BURK</name>
<keyword evidence="3" id="KW-0804">Transcription</keyword>
<dbReference type="RefSeq" id="WP_206092009.1">
    <property type="nucleotide sequence ID" value="NZ_CP065053.1"/>
</dbReference>
<dbReference type="PANTHER" id="PTHR43132:SF2">
    <property type="entry name" value="ARSENICAL RESISTANCE OPERON REPRESSOR ARSR-RELATED"/>
    <property type="match status" value="1"/>
</dbReference>
<dbReference type="PANTHER" id="PTHR43132">
    <property type="entry name" value="ARSENICAL RESISTANCE OPERON REPRESSOR ARSR-RELATED"/>
    <property type="match status" value="1"/>
</dbReference>
<sequence length="117" mass="13168">MSKPDNPFDLERFTEGADMACALLKVLVNRDRLLLLCQLSHHERNVGELEQLTGIRQPTLSQQLTVLRNEQLVSTRRAGKQIFYSLSSAQATAVMDVLYQQFCSPTSEKQKNATAQS</sequence>
<dbReference type="Pfam" id="PF01022">
    <property type="entry name" value="HTH_5"/>
    <property type="match status" value="1"/>
</dbReference>
<gene>
    <name evidence="5" type="ORF">IV454_14465</name>
</gene>
<dbReference type="PRINTS" id="PR00778">
    <property type="entry name" value="HTHARSR"/>
</dbReference>
<evidence type="ECO:0000313" key="5">
    <source>
        <dbReference type="EMBL" id="QPI52582.1"/>
    </source>
</evidence>
<dbReference type="Proteomes" id="UP000662888">
    <property type="component" value="Chromosome"/>
</dbReference>
<dbReference type="InterPro" id="IPR001845">
    <property type="entry name" value="HTH_ArsR_DNA-bd_dom"/>
</dbReference>
<dbReference type="InterPro" id="IPR036388">
    <property type="entry name" value="WH-like_DNA-bd_sf"/>
</dbReference>
<keyword evidence="2" id="KW-0238">DNA-binding</keyword>